<feature type="transmembrane region" description="Helical" evidence="17">
    <location>
        <begin position="116"/>
        <end position="134"/>
    </location>
</feature>
<keyword evidence="6 17" id="KW-0812">Transmembrane</keyword>
<feature type="transmembrane region" description="Helical" evidence="17">
    <location>
        <begin position="299"/>
        <end position="317"/>
    </location>
</feature>
<dbReference type="GO" id="GO:0015990">
    <property type="term" value="P:electron transport coupled proton transport"/>
    <property type="evidence" value="ECO:0007669"/>
    <property type="project" value="TreeGrafter"/>
</dbReference>
<dbReference type="GO" id="GO:0003954">
    <property type="term" value="F:NADH dehydrogenase activity"/>
    <property type="evidence" value="ECO:0007669"/>
    <property type="project" value="TreeGrafter"/>
</dbReference>
<evidence type="ECO:0000256" key="12">
    <source>
        <dbReference type="ARBA" id="ARBA00023075"/>
    </source>
</evidence>
<sequence length="598" mass="66100">MPIYPQLTMTLTAIFILLIPLFQSHKENTTPLPMKSAVKLAFLISIIPLMLSLKYTTPTISMNLNIMSTNTMDITSTITMTTQIYSCFYPVALFVTWSIMEFSTWYMPQNSTTITFMKYLTTFLIAMLILVSAGSMIQLFIGWEGVGIMSFLLINWWFSRMNANSAAMQAIIYNRIGDVGLLLALSIMATTQSSWNMEQITAMQTKNSLLITGLIMAAMGKSAQFLMHMWLPAAMEGPTPVSALLHSSTMVVAGIYLLIQLHPILETSNTALSVCSCIGATTSLYAAACALAQNDIKKIIAFSTTSQLGLMMVTIGINLPQLALLHISTHAMFKALLFISSGSIIHNTQNDQDIRKMGSLKTLLPITTTCMTIGSLALMGTPFLSGFYSKDAIIEALLNSHLNAWTLLSTMIATTMTSAYSLRMMFYTLIDSPRQTPTLMTNEDQKNQTNPMLRLTLATIFLGALLLATTTMTKTLPTTLPTTAKLSPAIAMVTGIYLAWELKNMPNKPNKTQCTLNQLMYYHILHRSAPKTTLTMSQLIATQLTDLFWPEKIGPKNLEMTTIHISKISSQQKGLMKNYMTTTLVTITLALLLTHNSL</sequence>
<evidence type="ECO:0000256" key="6">
    <source>
        <dbReference type="ARBA" id="ARBA00022692"/>
    </source>
</evidence>
<evidence type="ECO:0000256" key="13">
    <source>
        <dbReference type="ARBA" id="ARBA00023128"/>
    </source>
</evidence>
<dbReference type="Pfam" id="PF00361">
    <property type="entry name" value="Proton_antipo_M"/>
    <property type="match status" value="1"/>
</dbReference>
<keyword evidence="5" id="KW-0679">Respiratory chain</keyword>
<keyword evidence="9" id="KW-0249">Electron transport</keyword>
<dbReference type="InterPro" id="IPR010934">
    <property type="entry name" value="NADH_DH_su5_C"/>
</dbReference>
<protein>
    <recommendedName>
        <fullName evidence="3">NADH-ubiquinone oxidoreductase chain 5</fullName>
        <ecNumber evidence="2">7.1.1.2</ecNumber>
    </recommendedName>
    <alternativeName>
        <fullName evidence="15">NADH dehydrogenase subunit 5</fullName>
    </alternativeName>
</protein>
<feature type="transmembrane region" description="Helical" evidence="17">
    <location>
        <begin position="363"/>
        <end position="384"/>
    </location>
</feature>
<dbReference type="GO" id="GO:0042773">
    <property type="term" value="P:ATP synthesis coupled electron transport"/>
    <property type="evidence" value="ECO:0007669"/>
    <property type="project" value="InterPro"/>
</dbReference>
<dbReference type="EMBL" id="AB537554">
    <property type="protein sequence ID" value="BAQ00118.1"/>
    <property type="molecule type" value="Genomic_DNA"/>
</dbReference>
<feature type="transmembrane region" description="Helical" evidence="17">
    <location>
        <begin position="271"/>
        <end position="292"/>
    </location>
</feature>
<evidence type="ECO:0000256" key="5">
    <source>
        <dbReference type="ARBA" id="ARBA00022660"/>
    </source>
</evidence>
<gene>
    <name evidence="20" type="primary">ND5</name>
</gene>
<feature type="transmembrane region" description="Helical" evidence="17">
    <location>
        <begin position="482"/>
        <end position="500"/>
    </location>
</feature>
<feature type="transmembrane region" description="Helical" evidence="17">
    <location>
        <begin position="36"/>
        <end position="54"/>
    </location>
</feature>
<evidence type="ECO:0000259" key="18">
    <source>
        <dbReference type="Pfam" id="PF00361"/>
    </source>
</evidence>
<feature type="transmembrane region" description="Helical" evidence="17">
    <location>
        <begin position="209"/>
        <end position="231"/>
    </location>
</feature>
<dbReference type="InterPro" id="IPR001750">
    <property type="entry name" value="ND/Mrp_TM"/>
</dbReference>
<dbReference type="GO" id="GO:0005743">
    <property type="term" value="C:mitochondrial inner membrane"/>
    <property type="evidence" value="ECO:0007669"/>
    <property type="project" value="UniProtKB-SubCell"/>
</dbReference>
<keyword evidence="8" id="KW-1278">Translocase</keyword>
<feature type="domain" description="NADH dehydrogenase subunit 5 C-terminal" evidence="19">
    <location>
        <begin position="420"/>
        <end position="593"/>
    </location>
</feature>
<dbReference type="PANTHER" id="PTHR42829:SF2">
    <property type="entry name" value="NADH-UBIQUINONE OXIDOREDUCTASE CHAIN 5"/>
    <property type="match status" value="1"/>
</dbReference>
<dbReference type="EC" id="7.1.1.2" evidence="2"/>
<evidence type="ECO:0000256" key="14">
    <source>
        <dbReference type="ARBA" id="ARBA00023136"/>
    </source>
</evidence>
<evidence type="ECO:0000256" key="9">
    <source>
        <dbReference type="ARBA" id="ARBA00022982"/>
    </source>
</evidence>
<evidence type="ECO:0000256" key="17">
    <source>
        <dbReference type="SAM" id="Phobius"/>
    </source>
</evidence>
<proteinExistence type="predicted"/>
<keyword evidence="12" id="KW-0830">Ubiquinone</keyword>
<dbReference type="Pfam" id="PF06455">
    <property type="entry name" value="NADH5_C"/>
    <property type="match status" value="1"/>
</dbReference>
<keyword evidence="13 20" id="KW-0496">Mitochondrion</keyword>
<feature type="transmembrane region" description="Helical" evidence="17">
    <location>
        <begin position="140"/>
        <end position="158"/>
    </location>
</feature>
<feature type="transmembrane region" description="Helical" evidence="17">
    <location>
        <begin position="323"/>
        <end position="342"/>
    </location>
</feature>
<evidence type="ECO:0000256" key="3">
    <source>
        <dbReference type="ARBA" id="ARBA00021096"/>
    </source>
</evidence>
<dbReference type="NCBIfam" id="TIGR01974">
    <property type="entry name" value="NDH_I_L"/>
    <property type="match status" value="1"/>
</dbReference>
<feature type="transmembrane region" description="Helical" evidence="17">
    <location>
        <begin position="243"/>
        <end position="265"/>
    </location>
</feature>
<dbReference type="PANTHER" id="PTHR42829">
    <property type="entry name" value="NADH-UBIQUINONE OXIDOREDUCTASE CHAIN 5"/>
    <property type="match status" value="1"/>
</dbReference>
<evidence type="ECO:0000313" key="20">
    <source>
        <dbReference type="EMBL" id="BAQ00118.1"/>
    </source>
</evidence>
<keyword evidence="4" id="KW-0813">Transport</keyword>
<evidence type="ECO:0000256" key="2">
    <source>
        <dbReference type="ARBA" id="ARBA00012944"/>
    </source>
</evidence>
<reference evidence="20" key="1">
    <citation type="submission" date="2009-12" db="EMBL/GenBank/DDBJ databases">
        <title>Complete mitochondrial genome analysis and comparative FISH mapping of three butterfly lizards.</title>
        <authorList>
            <person name="Srikulnath K."/>
            <person name="Nishida C."/>
            <person name="Matsubara K."/>
            <person name="Uno Y."/>
            <person name="Thongpan A."/>
            <person name="Suputtitada S."/>
            <person name="Matsuda Y."/>
            <person name="Apisitwanich S."/>
        </authorList>
    </citation>
    <scope>NUCLEOTIDE SEQUENCE</scope>
    <source>
        <tissue evidence="20">Liver</tissue>
    </source>
</reference>
<geneLocation type="mitochondrion" evidence="20"/>
<feature type="transmembrane region" description="Helical" evidence="17">
    <location>
        <begin position="404"/>
        <end position="430"/>
    </location>
</feature>
<evidence type="ECO:0000256" key="11">
    <source>
        <dbReference type="ARBA" id="ARBA00023027"/>
    </source>
</evidence>
<keyword evidence="10 17" id="KW-1133">Transmembrane helix</keyword>
<keyword evidence="14 17" id="KW-0472">Membrane</keyword>
<keyword evidence="11" id="KW-0520">NAD</keyword>
<evidence type="ECO:0000256" key="16">
    <source>
        <dbReference type="ARBA" id="ARBA00049551"/>
    </source>
</evidence>
<evidence type="ECO:0000256" key="8">
    <source>
        <dbReference type="ARBA" id="ARBA00022967"/>
    </source>
</evidence>
<organism evidence="20">
    <name type="scientific">Leiolepis belliana belliana</name>
    <dbReference type="NCBI Taxonomy" id="181672"/>
    <lineage>
        <taxon>Eukaryota</taxon>
        <taxon>Metazoa</taxon>
        <taxon>Chordata</taxon>
        <taxon>Craniata</taxon>
        <taxon>Vertebrata</taxon>
        <taxon>Euteleostomi</taxon>
        <taxon>Lepidosauria</taxon>
        <taxon>Squamata</taxon>
        <taxon>Bifurcata</taxon>
        <taxon>Unidentata</taxon>
        <taxon>Episquamata</taxon>
        <taxon>Toxicofera</taxon>
        <taxon>Iguania</taxon>
        <taxon>Acrodonta</taxon>
        <taxon>Agamidae</taxon>
        <taxon>Leiolepinae</taxon>
        <taxon>Leiolepis</taxon>
    </lineage>
</organism>
<dbReference type="InterPro" id="IPR018393">
    <property type="entry name" value="NADHpl_OxRdtase_5_subgr"/>
</dbReference>
<evidence type="ECO:0000259" key="19">
    <source>
        <dbReference type="Pfam" id="PF06455"/>
    </source>
</evidence>
<evidence type="ECO:0000256" key="7">
    <source>
        <dbReference type="ARBA" id="ARBA00022792"/>
    </source>
</evidence>
<keyword evidence="7" id="KW-0999">Mitochondrion inner membrane</keyword>
<dbReference type="AlphaFoldDB" id="A0A0A8J1A0"/>
<dbReference type="InterPro" id="IPR003945">
    <property type="entry name" value="NU5C-like"/>
</dbReference>
<accession>A0A0A8J1A0</accession>
<evidence type="ECO:0000256" key="15">
    <source>
        <dbReference type="ARBA" id="ARBA00031027"/>
    </source>
</evidence>
<dbReference type="GO" id="GO:0008137">
    <property type="term" value="F:NADH dehydrogenase (ubiquinone) activity"/>
    <property type="evidence" value="ECO:0007669"/>
    <property type="project" value="UniProtKB-EC"/>
</dbReference>
<comment type="catalytic activity">
    <reaction evidence="16">
        <text>a ubiquinone + NADH + 5 H(+)(in) = a ubiquinol + NAD(+) + 4 H(+)(out)</text>
        <dbReference type="Rhea" id="RHEA:29091"/>
        <dbReference type="Rhea" id="RHEA-COMP:9565"/>
        <dbReference type="Rhea" id="RHEA-COMP:9566"/>
        <dbReference type="ChEBI" id="CHEBI:15378"/>
        <dbReference type="ChEBI" id="CHEBI:16389"/>
        <dbReference type="ChEBI" id="CHEBI:17976"/>
        <dbReference type="ChEBI" id="CHEBI:57540"/>
        <dbReference type="ChEBI" id="CHEBI:57945"/>
        <dbReference type="EC" id="7.1.1.2"/>
    </reaction>
</comment>
<evidence type="ECO:0000256" key="10">
    <source>
        <dbReference type="ARBA" id="ARBA00022989"/>
    </source>
</evidence>
<feature type="transmembrane region" description="Helical" evidence="17">
    <location>
        <begin position="451"/>
        <end position="470"/>
    </location>
</feature>
<dbReference type="PRINTS" id="PR01434">
    <property type="entry name" value="NADHDHGNASE5"/>
</dbReference>
<name>A0A0A8J1A0_LEIBE</name>
<evidence type="ECO:0000256" key="1">
    <source>
        <dbReference type="ARBA" id="ARBA00004448"/>
    </source>
</evidence>
<evidence type="ECO:0000256" key="4">
    <source>
        <dbReference type="ARBA" id="ARBA00022448"/>
    </source>
</evidence>
<feature type="transmembrane region" description="Helical" evidence="17">
    <location>
        <begin position="74"/>
        <end position="95"/>
    </location>
</feature>
<feature type="transmembrane region" description="Helical" evidence="17">
    <location>
        <begin position="6"/>
        <end position="24"/>
    </location>
</feature>
<feature type="transmembrane region" description="Helical" evidence="17">
    <location>
        <begin position="170"/>
        <end position="189"/>
    </location>
</feature>
<comment type="subcellular location">
    <subcellularLocation>
        <location evidence="1">Mitochondrion inner membrane</location>
        <topology evidence="1">Multi-pass membrane protein</topology>
    </subcellularLocation>
</comment>
<feature type="domain" description="NADH:quinone oxidoreductase/Mrp antiporter transmembrane" evidence="18">
    <location>
        <begin position="133"/>
        <end position="414"/>
    </location>
</feature>